<dbReference type="PANTHER" id="PTHR12993">
    <property type="entry name" value="N-ACETYLGLUCOSAMINYL-PHOSPHATIDYLINOSITOL DE-N-ACETYLASE-RELATED"/>
    <property type="match status" value="1"/>
</dbReference>
<dbReference type="PANTHER" id="PTHR12993:SF30">
    <property type="entry name" value="N-ACETYL-ALPHA-D-GLUCOSAMINYL L-MALATE DEACETYLASE 1"/>
    <property type="match status" value="1"/>
</dbReference>
<dbReference type="RefSeq" id="WP_204467693.1">
    <property type="nucleotide sequence ID" value="NZ_JAFBCV010000012.1"/>
</dbReference>
<comment type="caution">
    <text evidence="2">The sequence shown here is derived from an EMBL/GenBank/DDBJ whole genome shotgun (WGS) entry which is preliminary data.</text>
</comment>
<dbReference type="Pfam" id="PF02585">
    <property type="entry name" value="PIG-L"/>
    <property type="match status" value="1"/>
</dbReference>
<dbReference type="SUPFAM" id="SSF102588">
    <property type="entry name" value="LmbE-like"/>
    <property type="match status" value="1"/>
</dbReference>
<name>A0ABS2SXB9_9BACI</name>
<reference evidence="2" key="1">
    <citation type="submission" date="2021-01" db="EMBL/GenBank/DDBJ databases">
        <title>Genomic Encyclopedia of Type Strains, Phase IV (KMG-IV): sequencing the most valuable type-strain genomes for metagenomic binning, comparative biology and taxonomic classification.</title>
        <authorList>
            <person name="Goeker M."/>
        </authorList>
    </citation>
    <scope>NUCLEOTIDE SEQUENCE</scope>
    <source>
        <strain evidence="2">DSM 21943</strain>
    </source>
</reference>
<dbReference type="NCBIfam" id="TIGR04001">
    <property type="entry name" value="thiol_BshB1"/>
    <property type="match status" value="1"/>
</dbReference>
<evidence type="ECO:0000256" key="1">
    <source>
        <dbReference type="ARBA" id="ARBA00001947"/>
    </source>
</evidence>
<accession>A0ABS2SXB9</accession>
<protein>
    <submittedName>
        <fullName evidence="2">Bacillithiol biosynthesis deacetylase BshB1</fullName>
    </submittedName>
</protein>
<dbReference type="InterPro" id="IPR003737">
    <property type="entry name" value="GlcNAc_PI_deacetylase-related"/>
</dbReference>
<sequence length="234" mass="25897">MDEQVDLLACGAHPDDIEIGMGGTIALYQNKGYKCGFLTLTEAELSSNGTVEQRQIEAREAADVLGISVRHQLQIADRGLSRMTEHQLKQIVSVIRKTRPKLVFLPAADRHPDHGHCGSIIKEAVFNAGIKQYESEGDVHKVQSVYTYFINGFDRPDFLVDVETVYDKKISALQAYRSQFTPVDGVSTPLTDHYIEAVKARDQLFGKEAGIRLAEGFITSKPLLMTDLLEGCGT</sequence>
<dbReference type="Gene3D" id="3.40.50.10320">
    <property type="entry name" value="LmbE-like"/>
    <property type="match status" value="1"/>
</dbReference>
<evidence type="ECO:0000313" key="3">
    <source>
        <dbReference type="Proteomes" id="UP001179280"/>
    </source>
</evidence>
<dbReference type="Proteomes" id="UP001179280">
    <property type="component" value="Unassembled WGS sequence"/>
</dbReference>
<evidence type="ECO:0000313" key="2">
    <source>
        <dbReference type="EMBL" id="MBM7840184.1"/>
    </source>
</evidence>
<comment type="cofactor">
    <cofactor evidence="1">
        <name>Zn(2+)</name>
        <dbReference type="ChEBI" id="CHEBI:29105"/>
    </cofactor>
</comment>
<gene>
    <name evidence="2" type="ORF">JOC54_003464</name>
</gene>
<dbReference type="EMBL" id="JAFBCV010000012">
    <property type="protein sequence ID" value="MBM7840184.1"/>
    <property type="molecule type" value="Genomic_DNA"/>
</dbReference>
<organism evidence="2 3">
    <name type="scientific">Shouchella xiaoxiensis</name>
    <dbReference type="NCBI Taxonomy" id="766895"/>
    <lineage>
        <taxon>Bacteria</taxon>
        <taxon>Bacillati</taxon>
        <taxon>Bacillota</taxon>
        <taxon>Bacilli</taxon>
        <taxon>Bacillales</taxon>
        <taxon>Bacillaceae</taxon>
        <taxon>Shouchella</taxon>
    </lineage>
</organism>
<keyword evidence="3" id="KW-1185">Reference proteome</keyword>
<proteinExistence type="predicted"/>
<dbReference type="InterPro" id="IPR023842">
    <property type="entry name" value="Bacillithiol_biosynth_BshB1"/>
</dbReference>
<dbReference type="InterPro" id="IPR024078">
    <property type="entry name" value="LmbE-like_dom_sf"/>
</dbReference>